<reference evidence="1" key="1">
    <citation type="submission" date="2021-05" db="EMBL/GenBank/DDBJ databases">
        <title>Infant gut strain persistence is associated with maternal origin, phylogeny, and functional potential including surface adhesion and iron acquisition.</title>
        <authorList>
            <person name="Lou Y.C."/>
        </authorList>
    </citation>
    <scope>NUCLEOTIDE SEQUENCE</scope>
    <source>
        <strain evidence="1">L3_122_031G1_dasL3_122_031G1_maxbin2.maxbin.025s ta_sub</strain>
    </source>
</reference>
<gene>
    <name evidence="1" type="ORF">KH901_03915</name>
</gene>
<dbReference type="EMBL" id="JAHAGS010000063">
    <property type="protein sequence ID" value="MBS6097607.1"/>
    <property type="molecule type" value="Genomic_DNA"/>
</dbReference>
<dbReference type="AlphaFoldDB" id="A0A943LR18"/>
<comment type="caution">
    <text evidence="1">The sequence shown here is derived from an EMBL/GenBank/DDBJ whole genome shotgun (WGS) entry which is preliminary data.</text>
</comment>
<dbReference type="Proteomes" id="UP000703822">
    <property type="component" value="Unassembled WGS sequence"/>
</dbReference>
<name>A0A943LR18_STRVE</name>
<evidence type="ECO:0000313" key="2">
    <source>
        <dbReference type="Proteomes" id="UP000703822"/>
    </source>
</evidence>
<evidence type="ECO:0000313" key="1">
    <source>
        <dbReference type="EMBL" id="MBS6097607.1"/>
    </source>
</evidence>
<proteinExistence type="predicted"/>
<feature type="non-terminal residue" evidence="1">
    <location>
        <position position="1"/>
    </location>
</feature>
<organism evidence="1 2">
    <name type="scientific">Streptococcus vestibularis</name>
    <dbReference type="NCBI Taxonomy" id="1343"/>
    <lineage>
        <taxon>Bacteria</taxon>
        <taxon>Bacillati</taxon>
        <taxon>Bacillota</taxon>
        <taxon>Bacilli</taxon>
        <taxon>Lactobacillales</taxon>
        <taxon>Streptococcaceae</taxon>
        <taxon>Streptococcus</taxon>
    </lineage>
</organism>
<accession>A0A943LR18</accession>
<protein>
    <submittedName>
        <fullName evidence="1">Uncharacterized protein</fullName>
    </submittedName>
</protein>
<sequence>VMKDRSTPMEDIEHSSTMRCFLKRVQYYFYYDARVEYCTRYRVLVILLKDGNLAVKYDKKLGSQSRKK</sequence>